<name>A0ABS5YJV3_9ACTN</name>
<dbReference type="PRINTS" id="PR00035">
    <property type="entry name" value="HTHGNTR"/>
</dbReference>
<dbReference type="PANTHER" id="PTHR44846">
    <property type="entry name" value="MANNOSYL-D-GLYCERATE TRANSPORT/METABOLISM SYSTEM REPRESSOR MNGR-RELATED"/>
    <property type="match status" value="1"/>
</dbReference>
<dbReference type="SMART" id="SM00866">
    <property type="entry name" value="UTRA"/>
    <property type="match status" value="1"/>
</dbReference>
<evidence type="ECO:0000313" key="6">
    <source>
        <dbReference type="Proteomes" id="UP001519654"/>
    </source>
</evidence>
<comment type="caution">
    <text evidence="5">The sequence shown here is derived from an EMBL/GenBank/DDBJ whole genome shotgun (WGS) entry which is preliminary data.</text>
</comment>
<sequence>MRRGEVSERLRAFVGTVLPGDPLPSERDLSVQLGTSRPTVRIAIEELTREGLLVRRHGRGTFRNLRKISQEVPSSADLPPAEGDWQSELLEYAVTTAGLVRAVRLRIVDGAPMAIEEIVVPLAVAPGLTEQDFVAEPLYQRLREHHGVVPASAVQTTEPTVTNAAQSELLGVPVHSPALRFERTTHDAAGRVIEHAQSVYRGDRYRLTQHLRFGPESG</sequence>
<accession>A0ABS5YJV3</accession>
<dbReference type="InterPro" id="IPR011663">
    <property type="entry name" value="UTRA"/>
</dbReference>
<dbReference type="CDD" id="cd07377">
    <property type="entry name" value="WHTH_GntR"/>
    <property type="match status" value="1"/>
</dbReference>
<dbReference type="Pfam" id="PF07702">
    <property type="entry name" value="UTRA"/>
    <property type="match status" value="1"/>
</dbReference>
<keyword evidence="1" id="KW-0805">Transcription regulation</keyword>
<organism evidence="5 6">
    <name type="scientific">Paractinoplanes bogorensis</name>
    <dbReference type="NCBI Taxonomy" id="1610840"/>
    <lineage>
        <taxon>Bacteria</taxon>
        <taxon>Bacillati</taxon>
        <taxon>Actinomycetota</taxon>
        <taxon>Actinomycetes</taxon>
        <taxon>Micromonosporales</taxon>
        <taxon>Micromonosporaceae</taxon>
        <taxon>Paractinoplanes</taxon>
    </lineage>
</organism>
<evidence type="ECO:0000259" key="4">
    <source>
        <dbReference type="PROSITE" id="PS50949"/>
    </source>
</evidence>
<dbReference type="Pfam" id="PF00392">
    <property type="entry name" value="GntR"/>
    <property type="match status" value="1"/>
</dbReference>
<dbReference type="RefSeq" id="WP_215785664.1">
    <property type="nucleotide sequence ID" value="NZ_JAHKKG010000003.1"/>
</dbReference>
<reference evidence="5 6" key="1">
    <citation type="submission" date="2021-06" db="EMBL/GenBank/DDBJ databases">
        <title>Actinoplanes lichenicola sp. nov., and Actinoplanes ovalisporus sp. nov., isolated from lichen in Thailand.</title>
        <authorList>
            <person name="Saeng-In P."/>
            <person name="Kanchanasin P."/>
            <person name="Yuki M."/>
            <person name="Kudo T."/>
            <person name="Ohkuma M."/>
            <person name="Phongsopitanun W."/>
            <person name="Tanasupawat S."/>
        </authorList>
    </citation>
    <scope>NUCLEOTIDE SEQUENCE [LARGE SCALE GENOMIC DNA]</scope>
    <source>
        <strain evidence="5 6">NBRC 110975</strain>
    </source>
</reference>
<dbReference type="InterPro" id="IPR000524">
    <property type="entry name" value="Tscrpt_reg_HTH_GntR"/>
</dbReference>
<proteinExistence type="predicted"/>
<dbReference type="SUPFAM" id="SSF64288">
    <property type="entry name" value="Chorismate lyase-like"/>
    <property type="match status" value="1"/>
</dbReference>
<dbReference type="InterPro" id="IPR036388">
    <property type="entry name" value="WH-like_DNA-bd_sf"/>
</dbReference>
<keyword evidence="6" id="KW-1185">Reference proteome</keyword>
<feature type="domain" description="HTH gntR-type" evidence="4">
    <location>
        <begin position="1"/>
        <end position="66"/>
    </location>
</feature>
<dbReference type="InterPro" id="IPR050679">
    <property type="entry name" value="Bact_HTH_transcr_reg"/>
</dbReference>
<dbReference type="InterPro" id="IPR028978">
    <property type="entry name" value="Chorismate_lyase_/UTRA_dom_sf"/>
</dbReference>
<keyword evidence="3" id="KW-0804">Transcription</keyword>
<dbReference type="SMART" id="SM00345">
    <property type="entry name" value="HTH_GNTR"/>
    <property type="match status" value="1"/>
</dbReference>
<dbReference type="Gene3D" id="1.10.10.10">
    <property type="entry name" value="Winged helix-like DNA-binding domain superfamily/Winged helix DNA-binding domain"/>
    <property type="match status" value="1"/>
</dbReference>
<keyword evidence="2" id="KW-0238">DNA-binding</keyword>
<dbReference type="SUPFAM" id="SSF46785">
    <property type="entry name" value="Winged helix' DNA-binding domain"/>
    <property type="match status" value="1"/>
</dbReference>
<evidence type="ECO:0000256" key="1">
    <source>
        <dbReference type="ARBA" id="ARBA00023015"/>
    </source>
</evidence>
<gene>
    <name evidence="5" type="ORF">KOI35_09205</name>
</gene>
<dbReference type="PROSITE" id="PS50949">
    <property type="entry name" value="HTH_GNTR"/>
    <property type="match status" value="1"/>
</dbReference>
<protein>
    <submittedName>
        <fullName evidence="5">GntR family transcriptional regulator</fullName>
    </submittedName>
</protein>
<dbReference type="Proteomes" id="UP001519654">
    <property type="component" value="Unassembled WGS sequence"/>
</dbReference>
<dbReference type="Gene3D" id="3.40.1410.10">
    <property type="entry name" value="Chorismate lyase-like"/>
    <property type="match status" value="1"/>
</dbReference>
<evidence type="ECO:0000256" key="2">
    <source>
        <dbReference type="ARBA" id="ARBA00023125"/>
    </source>
</evidence>
<dbReference type="EMBL" id="JAHKKG010000003">
    <property type="protein sequence ID" value="MBU2663683.1"/>
    <property type="molecule type" value="Genomic_DNA"/>
</dbReference>
<evidence type="ECO:0000256" key="3">
    <source>
        <dbReference type="ARBA" id="ARBA00023163"/>
    </source>
</evidence>
<dbReference type="InterPro" id="IPR036390">
    <property type="entry name" value="WH_DNA-bd_sf"/>
</dbReference>
<evidence type="ECO:0000313" key="5">
    <source>
        <dbReference type="EMBL" id="MBU2663683.1"/>
    </source>
</evidence>
<dbReference type="PANTHER" id="PTHR44846:SF1">
    <property type="entry name" value="MANNOSYL-D-GLYCERATE TRANSPORT_METABOLISM SYSTEM REPRESSOR MNGR-RELATED"/>
    <property type="match status" value="1"/>
</dbReference>